<name>A0ABR7IV13_9FLAO</name>
<gene>
    <name evidence="1" type="ORF">H8R27_00375</name>
</gene>
<sequence length="415" mass="47443">MKNILVVVDSINQEDSSGSKCNVALIINLVKAGYSVKVYHHSRKTILIEGAECVKINVDKLNLVYVFGGFLRFLTKKFNIVTTPFIERKIGFSPAFLSDVHDFTKALKKDAFNPDLVITLSKAASFRPHKALLNIKKWHSKWLAYVHDPFPFHFYPKPYDFLVPSYKYKEQLLFDFANKAAYSGFPSLLLKEWMGKFAPNFLKTGVVIPHQLVEIENKKVQLPDFFDPNKFSLLHAGSLFGERNPVGLIEGFFKFLEANPEAKNTTQLILIGSISENHSDVFEKHKNKEGNLISINKSLPFNTVYQLQYSVSINIILEAKSDISPFLPGKFPHCVAANKKMLVLGPENSETRRLLGSDYDYWSEIDNVTLISKLIEKLYFEWKANPNEMLLNKPELLDYLGVNHLKKIIDKIIHE</sequence>
<evidence type="ECO:0000313" key="1">
    <source>
        <dbReference type="EMBL" id="MBC5833327.1"/>
    </source>
</evidence>
<proteinExistence type="predicted"/>
<dbReference type="Proteomes" id="UP000605990">
    <property type="component" value="Unassembled WGS sequence"/>
</dbReference>
<dbReference type="SUPFAM" id="SSF53756">
    <property type="entry name" value="UDP-Glycosyltransferase/glycogen phosphorylase"/>
    <property type="match status" value="1"/>
</dbReference>
<comment type="caution">
    <text evidence="1">The sequence shown here is derived from an EMBL/GenBank/DDBJ whole genome shotgun (WGS) entry which is preliminary data.</text>
</comment>
<dbReference type="RefSeq" id="WP_166124582.1">
    <property type="nucleotide sequence ID" value="NZ_JAANOQ010000001.1"/>
</dbReference>
<reference evidence="1 2" key="1">
    <citation type="submission" date="2020-08" db="EMBL/GenBank/DDBJ databases">
        <title>Description of novel Flavobacterium F-408 isolate.</title>
        <authorList>
            <person name="Saticioglu I.B."/>
            <person name="Duman M."/>
            <person name="Altun S."/>
        </authorList>
    </citation>
    <scope>NUCLEOTIDE SEQUENCE [LARGE SCALE GENOMIC DNA]</scope>
    <source>
        <strain evidence="1 2">F-408</strain>
    </source>
</reference>
<organism evidence="1 2">
    <name type="scientific">Flavobacterium bernardetii</name>
    <dbReference type="NCBI Taxonomy" id="2813823"/>
    <lineage>
        <taxon>Bacteria</taxon>
        <taxon>Pseudomonadati</taxon>
        <taxon>Bacteroidota</taxon>
        <taxon>Flavobacteriia</taxon>
        <taxon>Flavobacteriales</taxon>
        <taxon>Flavobacteriaceae</taxon>
        <taxon>Flavobacterium</taxon>
    </lineage>
</organism>
<protein>
    <submittedName>
        <fullName evidence="1">UDP-glycosyltransferase</fullName>
    </submittedName>
</protein>
<evidence type="ECO:0000313" key="2">
    <source>
        <dbReference type="Proteomes" id="UP000605990"/>
    </source>
</evidence>
<accession>A0ABR7IV13</accession>
<keyword evidence="2" id="KW-1185">Reference proteome</keyword>
<dbReference type="EMBL" id="JACRUN010000001">
    <property type="protein sequence ID" value="MBC5833327.1"/>
    <property type="molecule type" value="Genomic_DNA"/>
</dbReference>